<evidence type="ECO:0000256" key="11">
    <source>
        <dbReference type="RuleBase" id="RU003615"/>
    </source>
</evidence>
<proteinExistence type="inferred from homology"/>
<accession>A0A919JQY3</accession>
<dbReference type="InterPro" id="IPR013783">
    <property type="entry name" value="Ig-like_fold"/>
</dbReference>
<dbReference type="SUPFAM" id="SSF49452">
    <property type="entry name" value="Starch-binding domain-like"/>
    <property type="match status" value="2"/>
</dbReference>
<evidence type="ECO:0000256" key="9">
    <source>
        <dbReference type="ARBA" id="ARBA00023277"/>
    </source>
</evidence>
<evidence type="ECO:0000256" key="8">
    <source>
        <dbReference type="ARBA" id="ARBA00022837"/>
    </source>
</evidence>
<dbReference type="SUPFAM" id="SSF51445">
    <property type="entry name" value="(Trans)glycosidases"/>
    <property type="match status" value="1"/>
</dbReference>
<evidence type="ECO:0000256" key="12">
    <source>
        <dbReference type="RuleBase" id="RU361134"/>
    </source>
</evidence>
<dbReference type="AlphaFoldDB" id="A0A919JQY3"/>
<dbReference type="InterPro" id="IPR013780">
    <property type="entry name" value="Glyco_hydro_b"/>
</dbReference>
<comment type="similarity">
    <text evidence="3 11">Belongs to the glycosyl hydrolase 13 family.</text>
</comment>
<dbReference type="InterPro" id="IPR031319">
    <property type="entry name" value="A-amylase_C"/>
</dbReference>
<dbReference type="Gene3D" id="3.20.20.80">
    <property type="entry name" value="Glycosidases"/>
    <property type="match status" value="1"/>
</dbReference>
<evidence type="ECO:0000256" key="1">
    <source>
        <dbReference type="ARBA" id="ARBA00000548"/>
    </source>
</evidence>
<evidence type="ECO:0000256" key="2">
    <source>
        <dbReference type="ARBA" id="ARBA00001913"/>
    </source>
</evidence>
<evidence type="ECO:0000256" key="3">
    <source>
        <dbReference type="ARBA" id="ARBA00008061"/>
    </source>
</evidence>
<dbReference type="PRINTS" id="PR00110">
    <property type="entry name" value="ALPHAAMYLASE"/>
</dbReference>
<protein>
    <recommendedName>
        <fullName evidence="5 12">Alpha-amylase</fullName>
        <ecNumber evidence="4 12">3.2.1.1</ecNumber>
    </recommendedName>
</protein>
<dbReference type="InterPro" id="IPR017853">
    <property type="entry name" value="GH"/>
</dbReference>
<dbReference type="PROSITE" id="PS51166">
    <property type="entry name" value="CBM20"/>
    <property type="match status" value="2"/>
</dbReference>
<evidence type="ECO:0000313" key="16">
    <source>
        <dbReference type="EMBL" id="GIE93255.1"/>
    </source>
</evidence>
<evidence type="ECO:0000313" key="17">
    <source>
        <dbReference type="Proteomes" id="UP000636960"/>
    </source>
</evidence>
<dbReference type="EC" id="3.2.1.1" evidence="4 12"/>
<dbReference type="Gene3D" id="2.60.40.10">
    <property type="entry name" value="Immunoglobulins"/>
    <property type="match status" value="2"/>
</dbReference>
<dbReference type="EMBL" id="BOMV01000006">
    <property type="protein sequence ID" value="GIE93255.1"/>
    <property type="molecule type" value="Genomic_DNA"/>
</dbReference>
<keyword evidence="10 12" id="KW-0326">Glycosidase</keyword>
<dbReference type="RefSeq" id="WP_203779239.1">
    <property type="nucleotide sequence ID" value="NZ_BOMV01000006.1"/>
</dbReference>
<dbReference type="CDD" id="cd05808">
    <property type="entry name" value="CBM20_alpha_amylase"/>
    <property type="match status" value="2"/>
</dbReference>
<keyword evidence="7 12" id="KW-0378">Hydrolase</keyword>
<evidence type="ECO:0000256" key="10">
    <source>
        <dbReference type="ARBA" id="ARBA00023295"/>
    </source>
</evidence>
<organism evidence="16 17">
    <name type="scientific">Paractinoplanes rishiriensis</name>
    <dbReference type="NCBI Taxonomy" id="1050105"/>
    <lineage>
        <taxon>Bacteria</taxon>
        <taxon>Bacillati</taxon>
        <taxon>Actinomycetota</taxon>
        <taxon>Actinomycetes</taxon>
        <taxon>Micromonosporales</taxon>
        <taxon>Micromonosporaceae</taxon>
        <taxon>Paractinoplanes</taxon>
    </lineage>
</organism>
<dbReference type="FunFam" id="2.60.40.10:FF:000552">
    <property type="entry name" value="Related to glucoamylase"/>
    <property type="match status" value="2"/>
</dbReference>
<evidence type="ECO:0000256" key="5">
    <source>
        <dbReference type="ARBA" id="ARBA00017303"/>
    </source>
</evidence>
<dbReference type="GO" id="GO:0046872">
    <property type="term" value="F:metal ion binding"/>
    <property type="evidence" value="ECO:0007669"/>
    <property type="project" value="UniProtKB-KW"/>
</dbReference>
<evidence type="ECO:0000259" key="15">
    <source>
        <dbReference type="PROSITE" id="PS51166"/>
    </source>
</evidence>
<dbReference type="InterPro" id="IPR006046">
    <property type="entry name" value="Alpha_amylase"/>
</dbReference>
<dbReference type="InterPro" id="IPR006048">
    <property type="entry name" value="A-amylase/branching_C"/>
</dbReference>
<dbReference type="SUPFAM" id="SSF51011">
    <property type="entry name" value="Glycosyl hydrolase domain"/>
    <property type="match status" value="1"/>
</dbReference>
<feature type="domain" description="CBM20" evidence="15">
    <location>
        <begin position="629"/>
        <end position="729"/>
    </location>
</feature>
<evidence type="ECO:0000256" key="14">
    <source>
        <dbReference type="SAM" id="SignalP"/>
    </source>
</evidence>
<keyword evidence="17" id="KW-1185">Reference proteome</keyword>
<dbReference type="GO" id="GO:2001070">
    <property type="term" value="F:starch binding"/>
    <property type="evidence" value="ECO:0007669"/>
    <property type="project" value="InterPro"/>
</dbReference>
<dbReference type="InterPro" id="IPR006047">
    <property type="entry name" value="GH13_cat_dom"/>
</dbReference>
<keyword evidence="14" id="KW-0732">Signal</keyword>
<evidence type="ECO:0000256" key="4">
    <source>
        <dbReference type="ARBA" id="ARBA00012595"/>
    </source>
</evidence>
<evidence type="ECO:0000256" key="6">
    <source>
        <dbReference type="ARBA" id="ARBA00022723"/>
    </source>
</evidence>
<feature type="domain" description="CBM20" evidence="15">
    <location>
        <begin position="529"/>
        <end position="634"/>
    </location>
</feature>
<gene>
    <name evidence="16" type="ORF">Ari01nite_07200</name>
</gene>
<dbReference type="InterPro" id="IPR002044">
    <property type="entry name" value="CBM20"/>
</dbReference>
<comment type="caution">
    <text evidence="16">The sequence shown here is derived from an EMBL/GenBank/DDBJ whole genome shotgun (WGS) entry which is preliminary data.</text>
</comment>
<sequence>MKRTLRAAGAAVILAAGGVIAYAGQTSTANAAVALNNSDVAANLWNWNWNSVAKACTEQLGPAGYGAVQVAPPAESVSLATSDSGAHPWWEVYQPVSYGLTSRLGNRAQFGAMVTACHNAGVRVYVDAVINHMAGANNTLTTTYGGSTFNPRGYTYPAVPYGYDDFHHPNDGYCADDDGVIDDWNNVAEVQNCELLSLSDLKTQSGTVRSKIAAYLNDLIGLGVDGFRVDAAKHVAKADFAAILSQLNPTTAEGRAPYIAQEIFTGASNSELQPAAFTANGDVLGFSYAMGLKNQFNNGTLSQLANVGSWGLDATSAQTAAMVTNHDLERDGTTLRYQDGTRYTLANYFLLAHPYGQPFVYDGFTFNTSSTGQSPPATSSGFVSDTNCTNGAWQCITQSTGVKGMVGWRNATASATTVSDFTATAQNVIGFRRGSLGWIGINGSGSASTATYPTGLANGTYCDVITGGATSTGCAGTSITVTGGSASVTIPANSAVAIHVNAKSGGGTTTPPTTPPTTGPTTPPTTPPTSNPAGVAVTFNVNATTTLGTDVFVVGNAAALGNWNPAAAVPLSASGYPVWSGTVNLPAGTALEYKYIKKDAAGNVTWETNANRTATVGTSPLTFNNTWNVASAGATSVTFNVTATTTAGTNVYVVGSIPELGNWAPASAVSLSSAGYPTWSRAVTVPQNTSFQYKYIKKDAAGNVTWESGSNRSYSTGTATTYSANDTWR</sequence>
<dbReference type="Pfam" id="PF00686">
    <property type="entry name" value="CBM_20"/>
    <property type="match status" value="2"/>
</dbReference>
<comment type="cofactor">
    <cofactor evidence="2">
        <name>Ca(2+)</name>
        <dbReference type="ChEBI" id="CHEBI:29108"/>
    </cofactor>
</comment>
<feature type="compositionally biased region" description="Pro residues" evidence="13">
    <location>
        <begin position="512"/>
        <end position="529"/>
    </location>
</feature>
<name>A0A919JQY3_9ACTN</name>
<dbReference type="GO" id="GO:0005975">
    <property type="term" value="P:carbohydrate metabolic process"/>
    <property type="evidence" value="ECO:0007669"/>
    <property type="project" value="InterPro"/>
</dbReference>
<dbReference type="GO" id="GO:0004556">
    <property type="term" value="F:alpha-amylase activity"/>
    <property type="evidence" value="ECO:0007669"/>
    <property type="project" value="UniProtKB-UniRule"/>
</dbReference>
<dbReference type="SMART" id="SM01065">
    <property type="entry name" value="CBM_2"/>
    <property type="match status" value="2"/>
</dbReference>
<evidence type="ECO:0000256" key="13">
    <source>
        <dbReference type="SAM" id="MobiDB-lite"/>
    </source>
</evidence>
<feature type="signal peptide" evidence="14">
    <location>
        <begin position="1"/>
        <end position="21"/>
    </location>
</feature>
<feature type="chain" id="PRO_5038689353" description="Alpha-amylase" evidence="14">
    <location>
        <begin position="22"/>
        <end position="729"/>
    </location>
</feature>
<keyword evidence="8" id="KW-0106">Calcium</keyword>
<feature type="region of interest" description="Disordered" evidence="13">
    <location>
        <begin position="502"/>
        <end position="529"/>
    </location>
</feature>
<dbReference type="PANTHER" id="PTHR43447">
    <property type="entry name" value="ALPHA-AMYLASE"/>
    <property type="match status" value="1"/>
</dbReference>
<dbReference type="Proteomes" id="UP000636960">
    <property type="component" value="Unassembled WGS sequence"/>
</dbReference>
<dbReference type="Pfam" id="PF02806">
    <property type="entry name" value="Alpha-amylase_C"/>
    <property type="match status" value="1"/>
</dbReference>
<dbReference type="InterPro" id="IPR013784">
    <property type="entry name" value="Carb-bd-like_fold"/>
</dbReference>
<keyword evidence="6" id="KW-0479">Metal-binding</keyword>
<dbReference type="CDD" id="cd11317">
    <property type="entry name" value="AmyAc_bac_euk_AmyA"/>
    <property type="match status" value="1"/>
</dbReference>
<dbReference type="Gene3D" id="2.60.40.1180">
    <property type="entry name" value="Golgi alpha-mannosidase II"/>
    <property type="match status" value="1"/>
</dbReference>
<dbReference type="SMART" id="SM00642">
    <property type="entry name" value="Aamy"/>
    <property type="match status" value="1"/>
</dbReference>
<evidence type="ECO:0000256" key="7">
    <source>
        <dbReference type="ARBA" id="ARBA00022801"/>
    </source>
</evidence>
<reference evidence="16" key="1">
    <citation type="submission" date="2021-01" db="EMBL/GenBank/DDBJ databases">
        <title>Whole genome shotgun sequence of Actinoplanes rishiriensis NBRC 108556.</title>
        <authorList>
            <person name="Komaki H."/>
            <person name="Tamura T."/>
        </authorList>
    </citation>
    <scope>NUCLEOTIDE SEQUENCE</scope>
    <source>
        <strain evidence="16">NBRC 108556</strain>
    </source>
</reference>
<dbReference type="SMART" id="SM00632">
    <property type="entry name" value="Aamy_C"/>
    <property type="match status" value="1"/>
</dbReference>
<keyword evidence="9 12" id="KW-0119">Carbohydrate metabolism</keyword>
<dbReference type="Pfam" id="PF00128">
    <property type="entry name" value="Alpha-amylase"/>
    <property type="match status" value="1"/>
</dbReference>
<comment type="catalytic activity">
    <reaction evidence="1 12">
        <text>Endohydrolysis of (1-&gt;4)-alpha-D-glucosidic linkages in polysaccharides containing three or more (1-&gt;4)-alpha-linked D-glucose units.</text>
        <dbReference type="EC" id="3.2.1.1"/>
    </reaction>
</comment>